<keyword evidence="2" id="KW-1185">Reference proteome</keyword>
<feature type="non-terminal residue" evidence="1">
    <location>
        <position position="1"/>
    </location>
</feature>
<dbReference type="Proteomes" id="UP000789525">
    <property type="component" value="Unassembled WGS sequence"/>
</dbReference>
<evidence type="ECO:0000313" key="1">
    <source>
        <dbReference type="EMBL" id="CAG8753664.1"/>
    </source>
</evidence>
<name>A0ACA9QJU5_9GLOM</name>
<dbReference type="EMBL" id="CAJVPT010054596">
    <property type="protein sequence ID" value="CAG8753664.1"/>
    <property type="molecule type" value="Genomic_DNA"/>
</dbReference>
<gene>
    <name evidence="1" type="ORF">ACOLOM_LOCUS12834</name>
</gene>
<reference evidence="1" key="1">
    <citation type="submission" date="2021-06" db="EMBL/GenBank/DDBJ databases">
        <authorList>
            <person name="Kallberg Y."/>
            <person name="Tangrot J."/>
            <person name="Rosling A."/>
        </authorList>
    </citation>
    <scope>NUCLEOTIDE SEQUENCE</scope>
    <source>
        <strain evidence="1">CL356</strain>
    </source>
</reference>
<protein>
    <submittedName>
        <fullName evidence="1">17320_t:CDS:1</fullName>
    </submittedName>
</protein>
<comment type="caution">
    <text evidence="1">The sequence shown here is derived from an EMBL/GenBank/DDBJ whole genome shotgun (WGS) entry which is preliminary data.</text>
</comment>
<evidence type="ECO:0000313" key="2">
    <source>
        <dbReference type="Proteomes" id="UP000789525"/>
    </source>
</evidence>
<sequence>KSTPIEPKVDEESGTGIGRLVVLKNPLPLSSLYPIIKKHLGVPYIQVAKSYKEEISTIAVCAGSGGSVLKDVQADLYWTGEMSHHEVLAAVAKGTNLSSGGHTNTERGYLEQLKGKLQKELASDGSKAGLQVQISKTDRDPLETRNEYSIPTWNMAEFNPVDPQDGWEYDLHSVKSKTLVTTLSNNRSPFTDIYRVHTSFSVLWYRLVEQVLG</sequence>
<proteinExistence type="predicted"/>
<feature type="non-terminal residue" evidence="1">
    <location>
        <position position="213"/>
    </location>
</feature>
<organism evidence="1 2">
    <name type="scientific">Acaulospora colombiana</name>
    <dbReference type="NCBI Taxonomy" id="27376"/>
    <lineage>
        <taxon>Eukaryota</taxon>
        <taxon>Fungi</taxon>
        <taxon>Fungi incertae sedis</taxon>
        <taxon>Mucoromycota</taxon>
        <taxon>Glomeromycotina</taxon>
        <taxon>Glomeromycetes</taxon>
        <taxon>Diversisporales</taxon>
        <taxon>Acaulosporaceae</taxon>
        <taxon>Acaulospora</taxon>
    </lineage>
</organism>
<accession>A0ACA9QJU5</accession>